<dbReference type="InterPro" id="IPR051740">
    <property type="entry name" value="DRBM-containing_protein"/>
</dbReference>
<dbReference type="PANTHER" id="PTHR46054:SF3">
    <property type="entry name" value="MATERNAL EFFECT PROTEIN STAUFEN"/>
    <property type="match status" value="1"/>
</dbReference>
<dbReference type="Gene3D" id="3.30.160.20">
    <property type="match status" value="2"/>
</dbReference>
<dbReference type="GO" id="GO:0008298">
    <property type="term" value="P:intracellular mRNA localization"/>
    <property type="evidence" value="ECO:0007669"/>
    <property type="project" value="TreeGrafter"/>
</dbReference>
<dbReference type="GO" id="GO:0003729">
    <property type="term" value="F:mRNA binding"/>
    <property type="evidence" value="ECO:0007669"/>
    <property type="project" value="TreeGrafter"/>
</dbReference>
<dbReference type="GO" id="GO:0035418">
    <property type="term" value="P:protein localization to synapse"/>
    <property type="evidence" value="ECO:0007669"/>
    <property type="project" value="TreeGrafter"/>
</dbReference>
<dbReference type="SMART" id="SM00358">
    <property type="entry name" value="DSRM"/>
    <property type="match status" value="3"/>
</dbReference>
<dbReference type="InterPro" id="IPR014720">
    <property type="entry name" value="dsRBD_dom"/>
</dbReference>
<dbReference type="GO" id="GO:0005886">
    <property type="term" value="C:plasma membrane"/>
    <property type="evidence" value="ECO:0007669"/>
    <property type="project" value="TreeGrafter"/>
</dbReference>
<dbReference type="SUPFAM" id="SSF54768">
    <property type="entry name" value="dsRNA-binding domain-like"/>
    <property type="match status" value="2"/>
</dbReference>
<accession>A0A068WBE1</accession>
<gene>
    <name evidence="4" type="ORF">EgrG_001013300</name>
</gene>
<dbReference type="WBParaSite" id="EgrG_001013300">
    <property type="protein sequence ID" value="EgrG_001013300"/>
    <property type="gene ID" value="EgrG_001013300"/>
</dbReference>
<protein>
    <submittedName>
        <fullName evidence="4 6">Double stranded RNA binding</fullName>
    </submittedName>
</protein>
<feature type="domain" description="DRBM" evidence="3">
    <location>
        <begin position="6"/>
        <end position="80"/>
    </location>
</feature>
<reference evidence="6" key="3">
    <citation type="submission" date="2020-10" db="UniProtKB">
        <authorList>
            <consortium name="WormBaseParasite"/>
        </authorList>
    </citation>
    <scope>IDENTIFICATION</scope>
</reference>
<dbReference type="PROSITE" id="PS50137">
    <property type="entry name" value="DS_RBD"/>
    <property type="match status" value="1"/>
</dbReference>
<reference evidence="4" key="2">
    <citation type="submission" date="2014-06" db="EMBL/GenBank/DDBJ databases">
        <authorList>
            <person name="Aslett M."/>
        </authorList>
    </citation>
    <scope>NUCLEOTIDE SEQUENCE</scope>
</reference>
<evidence type="ECO:0000313" key="6">
    <source>
        <dbReference type="WBParaSite" id="EgrG_001013300"/>
    </source>
</evidence>
<keyword evidence="1" id="KW-0694">RNA-binding</keyword>
<dbReference type="GO" id="GO:0032839">
    <property type="term" value="C:dendrite cytoplasm"/>
    <property type="evidence" value="ECO:0007669"/>
    <property type="project" value="GOC"/>
</dbReference>
<evidence type="ECO:0000313" key="5">
    <source>
        <dbReference type="Proteomes" id="UP000492820"/>
    </source>
</evidence>
<dbReference type="GO" id="GO:0098964">
    <property type="term" value="P:anterograde dendritic transport of messenger ribonucleoprotein complex"/>
    <property type="evidence" value="ECO:0007669"/>
    <property type="project" value="TreeGrafter"/>
</dbReference>
<proteinExistence type="predicted"/>
<dbReference type="Pfam" id="PF00035">
    <property type="entry name" value="dsrm"/>
    <property type="match status" value="1"/>
</dbReference>
<dbReference type="EMBL" id="LK028577">
    <property type="protein sequence ID" value="CDS17384.1"/>
    <property type="molecule type" value="Genomic_DNA"/>
</dbReference>
<dbReference type="GO" id="GO:0003725">
    <property type="term" value="F:double-stranded RNA binding"/>
    <property type="evidence" value="ECO:0007669"/>
    <property type="project" value="TreeGrafter"/>
</dbReference>
<evidence type="ECO:0000259" key="3">
    <source>
        <dbReference type="PROSITE" id="PS50137"/>
    </source>
</evidence>
<dbReference type="GO" id="GO:0010494">
    <property type="term" value="C:cytoplasmic stress granule"/>
    <property type="evidence" value="ECO:0007669"/>
    <property type="project" value="TreeGrafter"/>
</dbReference>
<dbReference type="AlphaFoldDB" id="A0A068WBE1"/>
<name>A0A068WBE1_ECHGR</name>
<feature type="region of interest" description="Disordered" evidence="2">
    <location>
        <begin position="255"/>
        <end position="278"/>
    </location>
</feature>
<sequence length="662" mass="73166">MASLTNPISSLRSYCRIEGLQFHQRVIDETGLPHERLFHVQTIVTRQQNAIIPNLFDGFGHSIKVAKRNSALTALSSLNQQNELPLDASPRQDGLESILRLFDAELLPSKHSYADLVKLGRLFKVPIRLFKSGLDHCVSFCECKFLSPLGYQEASFKALSAIRALVEKMDEICIQSFVWKVGLLARLRGFSVSYEVLNLTLTFQMKHVSKSQFSASCVLFPLIKTEASAKSVKRAKELAARLMLDKFKSGDITRCSPLQNSIKPPTANRRGDNAASRGDLTYTGSLHPVERLELNQRINDEPPPVYTVEKLSPSIPASLSRRSGGTNKANHRSVKFRYFCRLGEMVIRGAACDNKRLAKRSAAERALQAIGISPYPHLARSAVSPPPALHHSAPGAVGRQQEKIEDSLVTFSCAEEILIFKAATLLNVKSHFKSSNGRSRSTLRNVSLHSSTKSGRRCWSVGIDTFGCGLQQLGNMDTTSKYHIGTTGLNKENCLNWKSEEQQLPSPRQEAVAWQLLSQLIRVLAFQRPNDNFSATAEFVSPDTQLLQMCSRFGIPCKLTELPGFKFTGGGAPVFQTRKFHNFVGLGCAFLLQIGGNHLGSLCLPSATGTERGYWTSSRGAIRLECQHNGRGGCFLSTAANRETCRRSLALYVLRGLPDLSE</sequence>
<dbReference type="OrthoDB" id="6245876at2759"/>
<dbReference type="PANTHER" id="PTHR46054">
    <property type="entry name" value="MATERNAL EFFECT PROTEIN STAUFEN"/>
    <property type="match status" value="1"/>
</dbReference>
<dbReference type="GO" id="GO:0007281">
    <property type="term" value="P:germ cell development"/>
    <property type="evidence" value="ECO:0007669"/>
    <property type="project" value="TreeGrafter"/>
</dbReference>
<organism evidence="4">
    <name type="scientific">Echinococcus granulosus</name>
    <name type="common">Hydatid tapeworm</name>
    <dbReference type="NCBI Taxonomy" id="6210"/>
    <lineage>
        <taxon>Eukaryota</taxon>
        <taxon>Metazoa</taxon>
        <taxon>Spiralia</taxon>
        <taxon>Lophotrochozoa</taxon>
        <taxon>Platyhelminthes</taxon>
        <taxon>Cestoda</taxon>
        <taxon>Eucestoda</taxon>
        <taxon>Cyclophyllidea</taxon>
        <taxon>Taeniidae</taxon>
        <taxon>Echinococcus</taxon>
        <taxon>Echinococcus granulosus group</taxon>
    </lineage>
</organism>
<dbReference type="GO" id="GO:0043025">
    <property type="term" value="C:neuronal cell body"/>
    <property type="evidence" value="ECO:0007669"/>
    <property type="project" value="TreeGrafter"/>
</dbReference>
<reference evidence="4 5" key="1">
    <citation type="journal article" date="2013" name="Nature">
        <title>The genomes of four tapeworm species reveal adaptations to parasitism.</title>
        <authorList>
            <person name="Tsai I.J."/>
            <person name="Zarowiecki M."/>
            <person name="Holroyd N."/>
            <person name="Garciarrubio A."/>
            <person name="Sanchez-Flores A."/>
            <person name="Brooks K.L."/>
            <person name="Tracey A."/>
            <person name="Bobes R.J."/>
            <person name="Fragoso G."/>
            <person name="Sciutto E."/>
            <person name="Aslett M."/>
            <person name="Beasley H."/>
            <person name="Bennett H.M."/>
            <person name="Cai J."/>
            <person name="Camicia F."/>
            <person name="Clark R."/>
            <person name="Cucher M."/>
            <person name="De Silva N."/>
            <person name="Day T.A."/>
            <person name="Deplazes P."/>
            <person name="Estrada K."/>
            <person name="Fernandez C."/>
            <person name="Holland P.W."/>
            <person name="Hou J."/>
            <person name="Hu S."/>
            <person name="Huckvale T."/>
            <person name="Hung S.S."/>
            <person name="Kamenetzky L."/>
            <person name="Keane J.A."/>
            <person name="Kiss F."/>
            <person name="Koziol U."/>
            <person name="Lambert O."/>
            <person name="Liu K."/>
            <person name="Luo X."/>
            <person name="Luo Y."/>
            <person name="Macchiaroli N."/>
            <person name="Nichol S."/>
            <person name="Paps J."/>
            <person name="Parkinson J."/>
            <person name="Pouchkina-Stantcheva N."/>
            <person name="Riddiford N."/>
            <person name="Rosenzvit M."/>
            <person name="Salinas G."/>
            <person name="Wasmuth J.D."/>
            <person name="Zamanian M."/>
            <person name="Zheng Y."/>
            <person name="Cai X."/>
            <person name="Soberon X."/>
            <person name="Olson P.D."/>
            <person name="Laclette J.P."/>
            <person name="Brehm K."/>
            <person name="Berriman M."/>
            <person name="Garciarrubio A."/>
            <person name="Bobes R.J."/>
            <person name="Fragoso G."/>
            <person name="Sanchez-Flores A."/>
            <person name="Estrada K."/>
            <person name="Cevallos M.A."/>
            <person name="Morett E."/>
            <person name="Gonzalez V."/>
            <person name="Portillo T."/>
            <person name="Ochoa-Leyva A."/>
            <person name="Jose M.V."/>
            <person name="Sciutto E."/>
            <person name="Landa A."/>
            <person name="Jimenez L."/>
            <person name="Valdes V."/>
            <person name="Carrero J.C."/>
            <person name="Larralde C."/>
            <person name="Morales-Montor J."/>
            <person name="Limon-Lason J."/>
            <person name="Soberon X."/>
            <person name="Laclette J.P."/>
        </authorList>
    </citation>
    <scope>NUCLEOTIDE SEQUENCE [LARGE SCALE GENOMIC DNA]</scope>
</reference>
<evidence type="ECO:0000313" key="4">
    <source>
        <dbReference type="EMBL" id="CDS17384.1"/>
    </source>
</evidence>
<evidence type="ECO:0000256" key="2">
    <source>
        <dbReference type="SAM" id="MobiDB-lite"/>
    </source>
</evidence>
<evidence type="ECO:0000256" key="1">
    <source>
        <dbReference type="PROSITE-ProRule" id="PRU00266"/>
    </source>
</evidence>
<dbReference type="Proteomes" id="UP000492820">
    <property type="component" value="Unassembled WGS sequence"/>
</dbReference>